<dbReference type="KEGG" id="swd:Swoo_2567"/>
<name>B1KGX5_SHEWM</name>
<dbReference type="Proteomes" id="UP000002168">
    <property type="component" value="Chromosome"/>
</dbReference>
<dbReference type="AlphaFoldDB" id="B1KGX5"/>
<dbReference type="HOGENOM" id="CLU_296115_0_0_6"/>
<gene>
    <name evidence="2" type="ordered locus">Swoo_2567</name>
</gene>
<evidence type="ECO:0008006" key="4">
    <source>
        <dbReference type="Google" id="ProtNLM"/>
    </source>
</evidence>
<organism evidence="2 3">
    <name type="scientific">Shewanella woodyi (strain ATCC 51908 / MS32)</name>
    <dbReference type="NCBI Taxonomy" id="392500"/>
    <lineage>
        <taxon>Bacteria</taxon>
        <taxon>Pseudomonadati</taxon>
        <taxon>Pseudomonadota</taxon>
        <taxon>Gammaproteobacteria</taxon>
        <taxon>Alteromonadales</taxon>
        <taxon>Shewanellaceae</taxon>
        <taxon>Shewanella</taxon>
    </lineage>
</organism>
<evidence type="ECO:0000313" key="3">
    <source>
        <dbReference type="Proteomes" id="UP000002168"/>
    </source>
</evidence>
<reference evidence="2 3" key="1">
    <citation type="submission" date="2008-02" db="EMBL/GenBank/DDBJ databases">
        <title>Complete sequence of Shewanella woodyi ATCC 51908.</title>
        <authorList>
            <consortium name="US DOE Joint Genome Institute"/>
            <person name="Copeland A."/>
            <person name="Lucas S."/>
            <person name="Lapidus A."/>
            <person name="Glavina del Rio T."/>
            <person name="Dalin E."/>
            <person name="Tice H."/>
            <person name="Bruce D."/>
            <person name="Goodwin L."/>
            <person name="Pitluck S."/>
            <person name="Sims D."/>
            <person name="Brettin T."/>
            <person name="Detter J.C."/>
            <person name="Han C."/>
            <person name="Kuske C.R."/>
            <person name="Schmutz J."/>
            <person name="Larimer F."/>
            <person name="Land M."/>
            <person name="Hauser L."/>
            <person name="Kyrpides N."/>
            <person name="Lykidis A."/>
            <person name="Zhao J.-S."/>
            <person name="Richardson P."/>
        </authorList>
    </citation>
    <scope>NUCLEOTIDE SEQUENCE [LARGE SCALE GENOMIC DNA]</scope>
    <source>
        <strain evidence="3">ATCC 51908 / MS32</strain>
    </source>
</reference>
<dbReference type="RefSeq" id="WP_012325184.1">
    <property type="nucleotide sequence ID" value="NC_010506.1"/>
</dbReference>
<dbReference type="eggNOG" id="COG3188">
    <property type="taxonomic scope" value="Bacteria"/>
</dbReference>
<evidence type="ECO:0000256" key="1">
    <source>
        <dbReference type="SAM" id="MobiDB-lite"/>
    </source>
</evidence>
<feature type="compositionally biased region" description="Polar residues" evidence="1">
    <location>
        <begin position="128"/>
        <end position="141"/>
    </location>
</feature>
<sequence>MLFLLSITLLLLFFIYLYLEEVSPYPTTSIEREELEANQYTKGDTKQGTDQNILQNNKAKGRSLKGFERVADATDSTQSLSDALFEKEFKYSKEQVVVASDEVEVFVSERRRLEQKTTGNRSMRPVNLNPNAELSSPSSSQQQVKMIQGEKIPLQATIKEPILVKEQRLLPKKKLASDTNIFTTRVNSSECGHTVYYAYESSPTSDELFIISQLKYGDQVLSDEMFAYQQGGVQYLPIQLLAELLLLPVQLDSESLSLSGWFISPERKIELSNGLLSYWNNKGACGFPDGEVFFDDWDLYLDKGLIEHMFGLNIRFDASRQRFTIQASNDIPLSQLLAREQKFKAFEAEQKKLASQQIMVVESLNANIGDLAGHIDLGIVSQQLGDVKRTSDEGFIQGRSDLGGHNAYLGYSWSDSGKYINGYIEKFLSDQWVKHYRVGSVDSHSLPLVSESSSGLGVIITAGDGYTNDFRHIVIEGEIEPDWDVELYRNNSLIAIQRVGVDARYRFTEVPYYIGTNQYQLRFFGPSGESRSESFSKVLDQSVLEQGSVGVSAGAMVRDQDHLKQYYLHTNWAVTENITAGLSLINQERADGDWQFLPKLSMNLLGGENLFQLNLAHSGDGYALGAALQGSSDNFDWNADWQFFDNFNSWESAQTELVQEANLSLNTNIEDSSLSLALSANWKEYMQIDDFIQINAQLAGQFNRLSYSNNIRWQSNGSQELVNDRIAISGKLFSWYLRSYLDIDILPELELNQWVVNANTALSDDVNYQVEMSYQAQEQNAHSIRNSISYLFDQSSLRLVLENFSDGDWFAQLKWSSSFLWQPSSGLLLQDSASYLNTGAIIIKAFQDDNANGELDDGELPVRGLSFSGHSRGGEKTDNNGELLITHLQTTQAQRLKLNEASLPDPFLIPLASVISVKPHPGHIEKVPFPILYTAEMEGQLFTTSGSVAKGVPIKLQSHTAENEYAVRVEFDGVFIFERILPGRYKLIVGDKFHDNVDLKPGEYLDLGVIALTGEGNVIH</sequence>
<dbReference type="STRING" id="392500.Swoo_2567"/>
<protein>
    <recommendedName>
        <fullName evidence="4">Carboxypeptidase regulatory-like domain-containing protein</fullName>
    </recommendedName>
</protein>
<accession>B1KGX5</accession>
<evidence type="ECO:0000313" key="2">
    <source>
        <dbReference type="EMBL" id="ACA86844.1"/>
    </source>
</evidence>
<feature type="region of interest" description="Disordered" evidence="1">
    <location>
        <begin position="39"/>
        <end position="58"/>
    </location>
</feature>
<proteinExistence type="predicted"/>
<keyword evidence="3" id="KW-1185">Reference proteome</keyword>
<feature type="region of interest" description="Disordered" evidence="1">
    <location>
        <begin position="114"/>
        <end position="141"/>
    </location>
</feature>
<dbReference type="EMBL" id="CP000961">
    <property type="protein sequence ID" value="ACA86844.1"/>
    <property type="molecule type" value="Genomic_DNA"/>
</dbReference>